<organism evidence="1 2">
    <name type="scientific">Solanum bulbocastanum</name>
    <name type="common">Wild potato</name>
    <dbReference type="NCBI Taxonomy" id="147425"/>
    <lineage>
        <taxon>Eukaryota</taxon>
        <taxon>Viridiplantae</taxon>
        <taxon>Streptophyta</taxon>
        <taxon>Embryophyta</taxon>
        <taxon>Tracheophyta</taxon>
        <taxon>Spermatophyta</taxon>
        <taxon>Magnoliopsida</taxon>
        <taxon>eudicotyledons</taxon>
        <taxon>Gunneridae</taxon>
        <taxon>Pentapetalae</taxon>
        <taxon>asterids</taxon>
        <taxon>lamiids</taxon>
        <taxon>Solanales</taxon>
        <taxon>Solanaceae</taxon>
        <taxon>Solanoideae</taxon>
        <taxon>Solaneae</taxon>
        <taxon>Solanum</taxon>
    </lineage>
</organism>
<comment type="caution">
    <text evidence="1">The sequence shown here is derived from an EMBL/GenBank/DDBJ whole genome shotgun (WGS) entry which is preliminary data.</text>
</comment>
<dbReference type="AlphaFoldDB" id="A0AAN8TXB4"/>
<gene>
    <name evidence="1" type="ORF">RDI58_004159</name>
</gene>
<dbReference type="EMBL" id="JBANQN010000002">
    <property type="protein sequence ID" value="KAK6796458.1"/>
    <property type="molecule type" value="Genomic_DNA"/>
</dbReference>
<dbReference type="Proteomes" id="UP001371456">
    <property type="component" value="Unassembled WGS sequence"/>
</dbReference>
<accession>A0AAN8TXB4</accession>
<protein>
    <submittedName>
        <fullName evidence="1">Uncharacterized protein</fullName>
    </submittedName>
</protein>
<sequence length="81" mass="9918">MKLRKPKQLQLIRKKLSWRNLRKEKRFIRKKENVMEKYEKGEEVYPKEVSVEKVEVNWNEIEKAEATPTDLKELVMEKSEK</sequence>
<evidence type="ECO:0000313" key="1">
    <source>
        <dbReference type="EMBL" id="KAK6796458.1"/>
    </source>
</evidence>
<name>A0AAN8TXB4_SOLBU</name>
<keyword evidence="2" id="KW-1185">Reference proteome</keyword>
<proteinExistence type="predicted"/>
<evidence type="ECO:0000313" key="2">
    <source>
        <dbReference type="Proteomes" id="UP001371456"/>
    </source>
</evidence>
<reference evidence="1 2" key="1">
    <citation type="submission" date="2024-02" db="EMBL/GenBank/DDBJ databases">
        <title>de novo genome assembly of Solanum bulbocastanum strain 11H21.</title>
        <authorList>
            <person name="Hosaka A.J."/>
        </authorList>
    </citation>
    <scope>NUCLEOTIDE SEQUENCE [LARGE SCALE GENOMIC DNA]</scope>
    <source>
        <tissue evidence="1">Young leaves</tissue>
    </source>
</reference>